<dbReference type="InterPro" id="IPR036736">
    <property type="entry name" value="ACP-like_sf"/>
</dbReference>
<dbReference type="Proteomes" id="UP000887574">
    <property type="component" value="Unplaced"/>
</dbReference>
<evidence type="ECO:0000256" key="3">
    <source>
        <dbReference type="ARBA" id="ARBA00022553"/>
    </source>
</evidence>
<dbReference type="GO" id="GO:0000036">
    <property type="term" value="F:acyl carrier activity"/>
    <property type="evidence" value="ECO:0007669"/>
    <property type="project" value="TreeGrafter"/>
</dbReference>
<dbReference type="Gene3D" id="1.10.1200.10">
    <property type="entry name" value="ACP-like"/>
    <property type="match status" value="1"/>
</dbReference>
<dbReference type="GO" id="GO:0000035">
    <property type="term" value="F:acyl binding"/>
    <property type="evidence" value="ECO:0007669"/>
    <property type="project" value="TreeGrafter"/>
</dbReference>
<evidence type="ECO:0000256" key="1">
    <source>
        <dbReference type="ARBA" id="ARBA00010930"/>
    </source>
</evidence>
<dbReference type="Pfam" id="PF00550">
    <property type="entry name" value="PP-binding"/>
    <property type="match status" value="1"/>
</dbReference>
<dbReference type="AlphaFoldDB" id="A0A915DV42"/>
<dbReference type="PROSITE" id="PS50075">
    <property type="entry name" value="CARRIER"/>
    <property type="match status" value="1"/>
</dbReference>
<evidence type="ECO:0000256" key="2">
    <source>
        <dbReference type="ARBA" id="ARBA00022450"/>
    </source>
</evidence>
<comment type="function">
    <text evidence="4">Carrier of the growing fatty acid chain in fatty acid biosynthesis.</text>
</comment>
<proteinExistence type="inferred from homology"/>
<organism evidence="6 7">
    <name type="scientific">Ditylenchus dipsaci</name>
    <dbReference type="NCBI Taxonomy" id="166011"/>
    <lineage>
        <taxon>Eukaryota</taxon>
        <taxon>Metazoa</taxon>
        <taxon>Ecdysozoa</taxon>
        <taxon>Nematoda</taxon>
        <taxon>Chromadorea</taxon>
        <taxon>Rhabditida</taxon>
        <taxon>Tylenchina</taxon>
        <taxon>Tylenchomorpha</taxon>
        <taxon>Sphaerularioidea</taxon>
        <taxon>Anguinidae</taxon>
        <taxon>Anguininae</taxon>
        <taxon>Ditylenchus</taxon>
    </lineage>
</organism>
<keyword evidence="4" id="KW-0444">Lipid biosynthesis</keyword>
<sequence>MLRRPLTSIALRASDVDKMGLLLRRSVKRFSNSTHCFAKVEGRDIASQPKRSTFKETEDRVLMAIKSWDRFPQDRADKLVLDARFAEDLALDSLDQVEVAMSLEEEFDIKIPIETADEFKTPRDVVKFICDKEQVYE</sequence>
<dbReference type="PANTHER" id="PTHR20863">
    <property type="entry name" value="ACYL CARRIER PROTEIN"/>
    <property type="match status" value="1"/>
</dbReference>
<keyword evidence="4" id="KW-0276">Fatty acid metabolism</keyword>
<dbReference type="PANTHER" id="PTHR20863:SF27">
    <property type="entry name" value="ACYL CARRIER PROTEIN"/>
    <property type="match status" value="1"/>
</dbReference>
<dbReference type="HAMAP" id="MF_01217">
    <property type="entry name" value="Acyl_carrier"/>
    <property type="match status" value="1"/>
</dbReference>
<keyword evidence="3" id="KW-0597">Phosphoprotein</keyword>
<keyword evidence="4" id="KW-0275">Fatty acid biosynthesis</keyword>
<comment type="similarity">
    <text evidence="1">Belongs to the acyl carrier protein (ACP) family.</text>
</comment>
<reference evidence="7" key="1">
    <citation type="submission" date="2022-11" db="UniProtKB">
        <authorList>
            <consortium name="WormBaseParasite"/>
        </authorList>
    </citation>
    <scope>IDENTIFICATION</scope>
</reference>
<name>A0A915DV42_9BILA</name>
<dbReference type="InterPro" id="IPR003231">
    <property type="entry name" value="ACP"/>
</dbReference>
<keyword evidence="2 4" id="KW-0596">Phosphopantetheine</keyword>
<keyword evidence="4" id="KW-0443">Lipid metabolism</keyword>
<dbReference type="WBParaSite" id="jg23275">
    <property type="protein sequence ID" value="jg23275"/>
    <property type="gene ID" value="jg23275"/>
</dbReference>
<evidence type="ECO:0000313" key="7">
    <source>
        <dbReference type="WBParaSite" id="jg23275"/>
    </source>
</evidence>
<dbReference type="InterPro" id="IPR009081">
    <property type="entry name" value="PP-bd_ACP"/>
</dbReference>
<evidence type="ECO:0000313" key="6">
    <source>
        <dbReference type="Proteomes" id="UP000887574"/>
    </source>
</evidence>
<dbReference type="GO" id="GO:0005739">
    <property type="term" value="C:mitochondrion"/>
    <property type="evidence" value="ECO:0007669"/>
    <property type="project" value="TreeGrafter"/>
</dbReference>
<accession>A0A915DV42</accession>
<protein>
    <recommendedName>
        <fullName evidence="4">Acyl carrier protein</fullName>
    </recommendedName>
</protein>
<dbReference type="SUPFAM" id="SSF47336">
    <property type="entry name" value="ACP-like"/>
    <property type="match status" value="1"/>
</dbReference>
<keyword evidence="6" id="KW-1185">Reference proteome</keyword>
<evidence type="ECO:0000259" key="5">
    <source>
        <dbReference type="PROSITE" id="PS50075"/>
    </source>
</evidence>
<evidence type="ECO:0000256" key="4">
    <source>
        <dbReference type="RuleBase" id="RU000722"/>
    </source>
</evidence>
<feature type="domain" description="Carrier" evidence="5">
    <location>
        <begin position="55"/>
        <end position="133"/>
    </location>
</feature>